<sequence length="376" mass="42495">MQAAAGRRQLPAAVSAMDLFPDGAFVRLRNRAQQTYLHADHDGEGVSLRPHGPAFSLNAVWRVHRVEVDGATFVLLQGAAYGRYLAISPAEAPPGHHGNRAVQRDYEGADVGTLMWRPFRMVDDARYVRLRHDFNRNLRANGRFRFWHTAVTVDTNEGRWTTMMQWTVGRFQLGPGLPPLPRPTVNLGGRSGLFRRRRPEADERRTIRHVRANDEGEFNQNYNNWPTFHFYGRSVFNLRMQVGIRQPGGEYGDGITLAVRPGLQGRLTPLVTDLPRSVDTMDIVVFNTGSQACAMFKLISKLSNGSVTCTNNLKQVVDKQMHSSEIISDSQDSFLRCSEFSVPRYSVEDYESRNSDNFANHLFGNQKHLSIGVPRQ</sequence>
<comment type="caution">
    <text evidence="3">The sequence shown here is derived from an EMBL/GenBank/DDBJ whole genome shotgun (WGS) entry which is preliminary data.</text>
</comment>
<dbReference type="InterPro" id="IPR007679">
    <property type="entry name" value="DUF569"/>
</dbReference>
<dbReference type="CDD" id="cd23340">
    <property type="entry name" value="beta-trefoil_FSCN_ACP-like"/>
    <property type="match status" value="1"/>
</dbReference>
<dbReference type="OrthoDB" id="617902at2759"/>
<reference evidence="3" key="1">
    <citation type="submission" date="2020-10" db="EMBL/GenBank/DDBJ databases">
        <authorList>
            <person name="Han B."/>
            <person name="Lu T."/>
            <person name="Zhao Q."/>
            <person name="Huang X."/>
            <person name="Zhao Y."/>
        </authorList>
    </citation>
    <scope>NUCLEOTIDE SEQUENCE</scope>
</reference>
<dbReference type="PANTHER" id="PTHR31205">
    <property type="entry name" value="ACTIN CROSS-LINKING PROTEIN (DUF569)"/>
    <property type="match status" value="1"/>
</dbReference>
<gene>
    <name evidence="3" type="ORF">NCGR_LOCUS61648</name>
</gene>
<dbReference type="Proteomes" id="UP000604825">
    <property type="component" value="Unassembled WGS sequence"/>
</dbReference>
<protein>
    <recommendedName>
        <fullName evidence="5">DUF569 domain-containing protein</fullName>
    </recommendedName>
</protein>
<evidence type="ECO:0000313" key="4">
    <source>
        <dbReference type="Proteomes" id="UP000604825"/>
    </source>
</evidence>
<evidence type="ECO:0008006" key="5">
    <source>
        <dbReference type="Google" id="ProtNLM"/>
    </source>
</evidence>
<evidence type="ECO:0000313" key="3">
    <source>
        <dbReference type="EMBL" id="CAD6337550.1"/>
    </source>
</evidence>
<dbReference type="Pfam" id="PF04601">
    <property type="entry name" value="DUF569"/>
    <property type="match status" value="1"/>
</dbReference>
<name>A0A811S7K0_9POAL</name>
<dbReference type="AlphaFoldDB" id="A0A811S7K0"/>
<accession>A0A811S7K0</accession>
<dbReference type="EMBL" id="CAJGYO010000018">
    <property type="protein sequence ID" value="CAD6337550.1"/>
    <property type="molecule type" value="Genomic_DNA"/>
</dbReference>
<feature type="domain" description="DUF569" evidence="2">
    <location>
        <begin position="204"/>
        <end position="286"/>
    </location>
</feature>
<organism evidence="3 4">
    <name type="scientific">Miscanthus lutarioriparius</name>
    <dbReference type="NCBI Taxonomy" id="422564"/>
    <lineage>
        <taxon>Eukaryota</taxon>
        <taxon>Viridiplantae</taxon>
        <taxon>Streptophyta</taxon>
        <taxon>Embryophyta</taxon>
        <taxon>Tracheophyta</taxon>
        <taxon>Spermatophyta</taxon>
        <taxon>Magnoliopsida</taxon>
        <taxon>Liliopsida</taxon>
        <taxon>Poales</taxon>
        <taxon>Poaceae</taxon>
        <taxon>PACMAD clade</taxon>
        <taxon>Panicoideae</taxon>
        <taxon>Andropogonodae</taxon>
        <taxon>Andropogoneae</taxon>
        <taxon>Saccharinae</taxon>
        <taxon>Miscanthus</taxon>
    </lineage>
</organism>
<keyword evidence="4" id="KW-1185">Reference proteome</keyword>
<evidence type="ECO:0000259" key="1">
    <source>
        <dbReference type="Pfam" id="PF04601"/>
    </source>
</evidence>
<feature type="domain" description="DUF569" evidence="1">
    <location>
        <begin position="17"/>
        <end position="157"/>
    </location>
</feature>
<evidence type="ECO:0000259" key="2">
    <source>
        <dbReference type="Pfam" id="PF22932"/>
    </source>
</evidence>
<dbReference type="InterPro" id="IPR054726">
    <property type="entry name" value="Ubiq_DUF569-assoc"/>
</dbReference>
<dbReference type="Pfam" id="PF22932">
    <property type="entry name" value="Ubiq_DUF_assoc"/>
    <property type="match status" value="1"/>
</dbReference>
<proteinExistence type="predicted"/>
<dbReference type="PANTHER" id="PTHR31205:SF24">
    <property type="entry name" value="DUF569 DOMAIN-CONTAINING PROTEIN"/>
    <property type="match status" value="1"/>
</dbReference>